<evidence type="ECO:0000259" key="1">
    <source>
        <dbReference type="Pfam" id="PF14111"/>
    </source>
</evidence>
<dbReference type="Proteomes" id="UP001552299">
    <property type="component" value="Unassembled WGS sequence"/>
</dbReference>
<dbReference type="EMBL" id="JANQDX010000006">
    <property type="protein sequence ID" value="KAL0922787.1"/>
    <property type="molecule type" value="Genomic_DNA"/>
</dbReference>
<proteinExistence type="predicted"/>
<sequence>MCFLCIFQNLETRDTILKGGPWTVAGNIIALDRWSPSFSIDQMNGLSALIWVRFLKLPLMYWDPSNLARISKMVGDPLWMDEQTSSWGAKLICQRVCSH</sequence>
<gene>
    <name evidence="2" type="ORF">M5K25_006805</name>
</gene>
<evidence type="ECO:0000313" key="2">
    <source>
        <dbReference type="EMBL" id="KAL0922787.1"/>
    </source>
</evidence>
<dbReference type="PANTHER" id="PTHR31286:SF180">
    <property type="entry name" value="OS10G0362600 PROTEIN"/>
    <property type="match status" value="1"/>
</dbReference>
<dbReference type="AlphaFoldDB" id="A0ABD0VC35"/>
<protein>
    <recommendedName>
        <fullName evidence="1">DUF4283 domain-containing protein</fullName>
    </recommendedName>
</protein>
<accession>A0ABD0VC35</accession>
<dbReference type="Pfam" id="PF14111">
    <property type="entry name" value="DUF4283"/>
    <property type="match status" value="1"/>
</dbReference>
<reference evidence="2 3" key="1">
    <citation type="journal article" date="2024" name="Plant Biotechnol. J.">
        <title>Dendrobium thyrsiflorum genome and its molecular insights into genes involved in important horticultural traits.</title>
        <authorList>
            <person name="Chen B."/>
            <person name="Wang J.Y."/>
            <person name="Zheng P.J."/>
            <person name="Li K.L."/>
            <person name="Liang Y.M."/>
            <person name="Chen X.F."/>
            <person name="Zhang C."/>
            <person name="Zhao X."/>
            <person name="He X."/>
            <person name="Zhang G.Q."/>
            <person name="Liu Z.J."/>
            <person name="Xu Q."/>
        </authorList>
    </citation>
    <scope>NUCLEOTIDE SEQUENCE [LARGE SCALE GENOMIC DNA]</scope>
    <source>
        <strain evidence="2">GZMU011</strain>
    </source>
</reference>
<dbReference type="PANTHER" id="PTHR31286">
    <property type="entry name" value="GLYCINE-RICH CELL WALL STRUCTURAL PROTEIN 1.8-LIKE"/>
    <property type="match status" value="1"/>
</dbReference>
<dbReference type="InterPro" id="IPR040256">
    <property type="entry name" value="At4g02000-like"/>
</dbReference>
<comment type="caution">
    <text evidence="2">The sequence shown here is derived from an EMBL/GenBank/DDBJ whole genome shotgun (WGS) entry which is preliminary data.</text>
</comment>
<feature type="domain" description="DUF4283" evidence="1">
    <location>
        <begin position="2"/>
        <end position="41"/>
    </location>
</feature>
<keyword evidence="3" id="KW-1185">Reference proteome</keyword>
<organism evidence="2 3">
    <name type="scientific">Dendrobium thyrsiflorum</name>
    <name type="common">Pinecone-like raceme dendrobium</name>
    <name type="synonym">Orchid</name>
    <dbReference type="NCBI Taxonomy" id="117978"/>
    <lineage>
        <taxon>Eukaryota</taxon>
        <taxon>Viridiplantae</taxon>
        <taxon>Streptophyta</taxon>
        <taxon>Embryophyta</taxon>
        <taxon>Tracheophyta</taxon>
        <taxon>Spermatophyta</taxon>
        <taxon>Magnoliopsida</taxon>
        <taxon>Liliopsida</taxon>
        <taxon>Asparagales</taxon>
        <taxon>Orchidaceae</taxon>
        <taxon>Epidendroideae</taxon>
        <taxon>Malaxideae</taxon>
        <taxon>Dendrobiinae</taxon>
        <taxon>Dendrobium</taxon>
    </lineage>
</organism>
<dbReference type="InterPro" id="IPR025558">
    <property type="entry name" value="DUF4283"/>
</dbReference>
<name>A0ABD0VC35_DENTH</name>
<evidence type="ECO:0000313" key="3">
    <source>
        <dbReference type="Proteomes" id="UP001552299"/>
    </source>
</evidence>